<evidence type="ECO:0000313" key="3">
    <source>
        <dbReference type="Proteomes" id="UP000700596"/>
    </source>
</evidence>
<organism evidence="2 3">
    <name type="scientific">Dendryphion nanum</name>
    <dbReference type="NCBI Taxonomy" id="256645"/>
    <lineage>
        <taxon>Eukaryota</taxon>
        <taxon>Fungi</taxon>
        <taxon>Dikarya</taxon>
        <taxon>Ascomycota</taxon>
        <taxon>Pezizomycotina</taxon>
        <taxon>Dothideomycetes</taxon>
        <taxon>Pleosporomycetidae</taxon>
        <taxon>Pleosporales</taxon>
        <taxon>Torulaceae</taxon>
        <taxon>Dendryphion</taxon>
    </lineage>
</organism>
<feature type="region of interest" description="Disordered" evidence="1">
    <location>
        <begin position="1"/>
        <end position="29"/>
    </location>
</feature>
<name>A0A9P9DDH5_9PLEO</name>
<evidence type="ECO:0000313" key="2">
    <source>
        <dbReference type="EMBL" id="KAH7116801.1"/>
    </source>
</evidence>
<protein>
    <submittedName>
        <fullName evidence="2">Uncharacterized protein</fullName>
    </submittedName>
</protein>
<dbReference type="Proteomes" id="UP000700596">
    <property type="component" value="Unassembled WGS sequence"/>
</dbReference>
<evidence type="ECO:0000256" key="1">
    <source>
        <dbReference type="SAM" id="MobiDB-lite"/>
    </source>
</evidence>
<gene>
    <name evidence="2" type="ORF">B0J11DRAFT_101174</name>
</gene>
<comment type="caution">
    <text evidence="2">The sequence shown here is derived from an EMBL/GenBank/DDBJ whole genome shotgun (WGS) entry which is preliminary data.</text>
</comment>
<dbReference type="EMBL" id="JAGMWT010000014">
    <property type="protein sequence ID" value="KAH7116801.1"/>
    <property type="molecule type" value="Genomic_DNA"/>
</dbReference>
<keyword evidence="3" id="KW-1185">Reference proteome</keyword>
<sequence length="369" mass="42848">MNANSIPKSYTDQSQDGTQSCFQDGSNKGSVETLESAFSQFRSLEAFVPPEESTIQELTTDLKNQFTAIPSNGNDQSDAILAAFEAWKEKLCQGEAWWDIANTSSYDNILKSSFLDNTIKYCYYVAAKLDTLPNWAIKPHRVEIMLRELNRIANMPEGNRVALELDLHYTILFDILDQYGPWNLHQVEAGIIKLSQLMSDALLSSTDSQFSRSFDEYRSKNPPNLKFTRFCREIWEYMKAFECSMSDWRFDRLKKNSCKYNLLIPALDVFQRAAYYDLWRCVVYIVPTDFPNDIAQIIYEYVLEAEQMGEENRILVEAVHVETGEVRIKCRFPCLHDRIPQGGDFPERCGYKREYGVFDKWEESPKSRR</sequence>
<reference evidence="2" key="1">
    <citation type="journal article" date="2021" name="Nat. Commun.">
        <title>Genetic determinants of endophytism in the Arabidopsis root mycobiome.</title>
        <authorList>
            <person name="Mesny F."/>
            <person name="Miyauchi S."/>
            <person name="Thiergart T."/>
            <person name="Pickel B."/>
            <person name="Atanasova L."/>
            <person name="Karlsson M."/>
            <person name="Huettel B."/>
            <person name="Barry K.W."/>
            <person name="Haridas S."/>
            <person name="Chen C."/>
            <person name="Bauer D."/>
            <person name="Andreopoulos W."/>
            <person name="Pangilinan J."/>
            <person name="LaButti K."/>
            <person name="Riley R."/>
            <person name="Lipzen A."/>
            <person name="Clum A."/>
            <person name="Drula E."/>
            <person name="Henrissat B."/>
            <person name="Kohler A."/>
            <person name="Grigoriev I.V."/>
            <person name="Martin F.M."/>
            <person name="Hacquard S."/>
        </authorList>
    </citation>
    <scope>NUCLEOTIDE SEQUENCE</scope>
    <source>
        <strain evidence="2">MPI-CAGE-CH-0243</strain>
    </source>
</reference>
<dbReference type="AlphaFoldDB" id="A0A9P9DDH5"/>
<proteinExistence type="predicted"/>
<accession>A0A9P9DDH5</accession>